<reference evidence="2" key="1">
    <citation type="journal article" date="2012" name="PLoS ONE">
        <title>Gene sets for utilization of primary and secondary nutrition supplies in the distal gut of endangered iberian lynx.</title>
        <authorList>
            <person name="Alcaide M."/>
            <person name="Messina E."/>
            <person name="Richter M."/>
            <person name="Bargiela R."/>
            <person name="Peplies J."/>
            <person name="Huws S.A."/>
            <person name="Newbold C.J."/>
            <person name="Golyshin P.N."/>
            <person name="Simon M.A."/>
            <person name="Lopez G."/>
            <person name="Yakimov M.M."/>
            <person name="Ferrer M."/>
        </authorList>
    </citation>
    <scope>NUCLEOTIDE SEQUENCE</scope>
</reference>
<organism evidence="2">
    <name type="scientific">gut metagenome</name>
    <dbReference type="NCBI Taxonomy" id="749906"/>
    <lineage>
        <taxon>unclassified sequences</taxon>
        <taxon>metagenomes</taxon>
        <taxon>organismal metagenomes</taxon>
    </lineage>
</organism>
<dbReference type="GO" id="GO:0016491">
    <property type="term" value="F:oxidoreductase activity"/>
    <property type="evidence" value="ECO:0007669"/>
    <property type="project" value="InterPro"/>
</dbReference>
<dbReference type="SUPFAM" id="SSF102114">
    <property type="entry name" value="Radical SAM enzymes"/>
    <property type="match status" value="1"/>
</dbReference>
<dbReference type="InterPro" id="IPR023885">
    <property type="entry name" value="4Fe4S-binding_SPASM_dom"/>
</dbReference>
<sequence>MRQLESLDVSFQITLDGNEHVHNTIRMTKGNEQTYATIIRNIKAAIKSGLKVGVRCNYTYKTLPTFIDVITDFKNLDSNEKSLLNFTFERIWQDDSGDYAQIEHWLEQLEAAFEHEGLHTKATNDYKISICYADQRNTVVINYNGDLYKCTARDFTAKNREGKLTTQGSLEWNDKHKKRQNVRWGTETCQQCRIYPICHGGCTQMKLESSIL</sequence>
<accession>J9BQG9</accession>
<dbReference type="InterPro" id="IPR058240">
    <property type="entry name" value="rSAM_sf"/>
</dbReference>
<gene>
    <name evidence="2" type="ORF">EVA_22067</name>
</gene>
<protein>
    <submittedName>
        <fullName evidence="2">Radical SAM domain protein</fullName>
    </submittedName>
</protein>
<dbReference type="NCBIfam" id="TIGR04085">
    <property type="entry name" value="rSAM_more_4Fe4S"/>
    <property type="match status" value="1"/>
</dbReference>
<dbReference type="Gene3D" id="3.20.20.70">
    <property type="entry name" value="Aldolase class I"/>
    <property type="match status" value="1"/>
</dbReference>
<dbReference type="EMBL" id="AMCI01009234">
    <property type="protein sequence ID" value="EJW89830.1"/>
    <property type="molecule type" value="Genomic_DNA"/>
</dbReference>
<proteinExistence type="predicted"/>
<comment type="cofactor">
    <cofactor evidence="1">
        <name>[4Fe-4S] cluster</name>
        <dbReference type="ChEBI" id="CHEBI:49883"/>
    </cofactor>
</comment>
<name>J9BQG9_9ZZZZ</name>
<dbReference type="InterPro" id="IPR013785">
    <property type="entry name" value="Aldolase_TIM"/>
</dbReference>
<dbReference type="InterPro" id="IPR023867">
    <property type="entry name" value="Sulphatase_maturase_rSAM"/>
</dbReference>
<dbReference type="PANTHER" id="PTHR43273:SF3">
    <property type="entry name" value="ANAEROBIC SULFATASE-MATURATING ENZYME HOMOLOG ASLB-RELATED"/>
    <property type="match status" value="1"/>
</dbReference>
<dbReference type="AlphaFoldDB" id="J9BQG9"/>
<evidence type="ECO:0000256" key="1">
    <source>
        <dbReference type="ARBA" id="ARBA00001966"/>
    </source>
</evidence>
<comment type="caution">
    <text evidence="2">The sequence shown here is derived from an EMBL/GenBank/DDBJ whole genome shotgun (WGS) entry which is preliminary data.</text>
</comment>
<evidence type="ECO:0000313" key="2">
    <source>
        <dbReference type="EMBL" id="EJW89830.1"/>
    </source>
</evidence>
<dbReference type="PANTHER" id="PTHR43273">
    <property type="entry name" value="ANAEROBIC SULFATASE-MATURATING ENZYME HOMOLOG ASLB-RELATED"/>
    <property type="match status" value="1"/>
</dbReference>